<proteinExistence type="predicted"/>
<dbReference type="AlphaFoldDB" id="A0AAE1H8Z9"/>
<keyword evidence="2" id="KW-1185">Reference proteome</keyword>
<sequence>MERGGGGTQREEAYVIVAAVADICYEAGCDYQQLSDKVNTRLPEWWTPRLQFGWERGKSRSRGEKPEEGE</sequence>
<protein>
    <submittedName>
        <fullName evidence="1">NADP-dependent malic enzyme</fullName>
    </submittedName>
</protein>
<dbReference type="EMBL" id="JAHWGI010000671">
    <property type="protein sequence ID" value="KAK3917054.1"/>
    <property type="molecule type" value="Genomic_DNA"/>
</dbReference>
<organism evidence="1 2">
    <name type="scientific">Frankliniella fusca</name>
    <dbReference type="NCBI Taxonomy" id="407009"/>
    <lineage>
        <taxon>Eukaryota</taxon>
        <taxon>Metazoa</taxon>
        <taxon>Ecdysozoa</taxon>
        <taxon>Arthropoda</taxon>
        <taxon>Hexapoda</taxon>
        <taxon>Insecta</taxon>
        <taxon>Pterygota</taxon>
        <taxon>Neoptera</taxon>
        <taxon>Paraneoptera</taxon>
        <taxon>Thysanoptera</taxon>
        <taxon>Terebrantia</taxon>
        <taxon>Thripoidea</taxon>
        <taxon>Thripidae</taxon>
        <taxon>Frankliniella</taxon>
    </lineage>
</organism>
<gene>
    <name evidence="1" type="ORF">KUF71_026061</name>
</gene>
<name>A0AAE1H8Z9_9NEOP</name>
<evidence type="ECO:0000313" key="1">
    <source>
        <dbReference type="EMBL" id="KAK3917054.1"/>
    </source>
</evidence>
<reference evidence="1" key="1">
    <citation type="submission" date="2021-07" db="EMBL/GenBank/DDBJ databases">
        <authorList>
            <person name="Catto M.A."/>
            <person name="Jacobson A."/>
            <person name="Kennedy G."/>
            <person name="Labadie P."/>
            <person name="Hunt B.G."/>
            <person name="Srinivasan R."/>
        </authorList>
    </citation>
    <scope>NUCLEOTIDE SEQUENCE</scope>
    <source>
        <strain evidence="1">PL_HMW_Pooled</strain>
        <tissue evidence="1">Head</tissue>
    </source>
</reference>
<evidence type="ECO:0000313" key="2">
    <source>
        <dbReference type="Proteomes" id="UP001219518"/>
    </source>
</evidence>
<comment type="caution">
    <text evidence="1">The sequence shown here is derived from an EMBL/GenBank/DDBJ whole genome shotgun (WGS) entry which is preliminary data.</text>
</comment>
<reference evidence="1" key="2">
    <citation type="journal article" date="2023" name="BMC Genomics">
        <title>Pest status, molecular evolution, and epigenetic factors derived from the genome assembly of Frankliniella fusca, a thysanopteran phytovirus vector.</title>
        <authorList>
            <person name="Catto M.A."/>
            <person name="Labadie P.E."/>
            <person name="Jacobson A.L."/>
            <person name="Kennedy G.G."/>
            <person name="Srinivasan R."/>
            <person name="Hunt B.G."/>
        </authorList>
    </citation>
    <scope>NUCLEOTIDE SEQUENCE</scope>
    <source>
        <strain evidence="1">PL_HMW_Pooled</strain>
    </source>
</reference>
<dbReference type="Proteomes" id="UP001219518">
    <property type="component" value="Unassembled WGS sequence"/>
</dbReference>
<accession>A0AAE1H8Z9</accession>